<name>A0ABS1BBM0_9MICO</name>
<evidence type="ECO:0000256" key="1">
    <source>
        <dbReference type="SAM" id="Phobius"/>
    </source>
</evidence>
<protein>
    <submittedName>
        <fullName evidence="2">SdpA family antimicrobial peptide system protein</fullName>
    </submittedName>
</protein>
<keyword evidence="1" id="KW-1133">Transmembrane helix</keyword>
<reference evidence="2 3" key="1">
    <citation type="submission" date="2020-12" db="EMBL/GenBank/DDBJ databases">
        <title>Brachybacterium sp. MASK1Z-5, whole genome shotgun sequence.</title>
        <authorList>
            <person name="Tuo L."/>
        </authorList>
    </citation>
    <scope>NUCLEOTIDE SEQUENCE [LARGE SCALE GENOMIC DNA]</scope>
    <source>
        <strain evidence="2 3">MASK1Z-5</strain>
    </source>
</reference>
<keyword evidence="1" id="KW-0472">Membrane</keyword>
<dbReference type="NCBIfam" id="TIGR04034">
    <property type="entry name" value="export_SdpA"/>
    <property type="match status" value="1"/>
</dbReference>
<gene>
    <name evidence="2" type="ORF">I8D64_11745</name>
</gene>
<organism evidence="2 3">
    <name type="scientific">Brachybacterium halotolerans</name>
    <dbReference type="NCBI Taxonomy" id="2795215"/>
    <lineage>
        <taxon>Bacteria</taxon>
        <taxon>Bacillati</taxon>
        <taxon>Actinomycetota</taxon>
        <taxon>Actinomycetes</taxon>
        <taxon>Micrococcales</taxon>
        <taxon>Dermabacteraceae</taxon>
        <taxon>Brachybacterium</taxon>
    </lineage>
</organism>
<proteinExistence type="predicted"/>
<keyword evidence="3" id="KW-1185">Reference proteome</keyword>
<dbReference type="RefSeq" id="WP_200502957.1">
    <property type="nucleotide sequence ID" value="NZ_JAEDAJ010000006.1"/>
</dbReference>
<feature type="transmembrane region" description="Helical" evidence="1">
    <location>
        <begin position="20"/>
        <end position="45"/>
    </location>
</feature>
<comment type="caution">
    <text evidence="2">The sequence shown here is derived from an EMBL/GenBank/DDBJ whole genome shotgun (WGS) entry which is preliminary data.</text>
</comment>
<keyword evidence="1" id="KW-0812">Transmembrane</keyword>
<accession>A0ABS1BBM0</accession>
<dbReference type="Proteomes" id="UP000612352">
    <property type="component" value="Unassembled WGS sequence"/>
</dbReference>
<dbReference type="Pfam" id="PF17418">
    <property type="entry name" value="SdpA"/>
    <property type="match status" value="1"/>
</dbReference>
<dbReference type="InterPro" id="IPR023902">
    <property type="entry name" value="Sporulation_SdpA"/>
</dbReference>
<evidence type="ECO:0000313" key="3">
    <source>
        <dbReference type="Proteomes" id="UP000612352"/>
    </source>
</evidence>
<sequence>MNVLEVREAVGHSVTGRKGALRAALGFGSFAIALVALLSTVFISLPSNVVLDRSGTNTKWLKSLEVWPQGWAFFTKPPDGDQVLAYRETPDGLRSIMATPQAKPGNMFGLSRAQRAQGPELSQVTDQLRSSDWFTCVEGDTVDDCAIDPDSANSAVRLTDSSPTPTLCGDVVLAQAKPVDWSYREFFKPDDYLAKGLARVHVECIDKDNGDT</sequence>
<dbReference type="EMBL" id="JAEDAJ010000006">
    <property type="protein sequence ID" value="MBK0332072.1"/>
    <property type="molecule type" value="Genomic_DNA"/>
</dbReference>
<evidence type="ECO:0000313" key="2">
    <source>
        <dbReference type="EMBL" id="MBK0332072.1"/>
    </source>
</evidence>